<dbReference type="EMBL" id="CP000617">
    <property type="protein sequence ID" value="ABO59637.1"/>
    <property type="molecule type" value="Genomic_DNA"/>
</dbReference>
<sequence length="1183" mass="123138">MPSFNIYVLGDVSSFYATLNAVAMIFAQKGFLNSAFMVGGLVMLISGILYMIGKQSDGSVPGVMGPISGMFGLFAVVWTSTIPTSVMINDIYTGNVAKVDNVPLIISVPASAFTTASNRIFQLANTAFQATSGSYMAVGEQGFMMPLKILFSLRGGFDNADANLDASLRSFILDCIPNSDTFSMDALKQSANSVDYILQNGRPNGLTTYWPSADAAGNPSPTPQAQSVSCSQAKALIDTDVFGKFFSGSNKNLMNLMNQNMKDKNPHGSSYTQDDAANAWAGLIPATWQAAQSATTFMSNALTYNTITNTFNCMGANGSQASYDMCNVQMTQAFEQSRTDAAAAGSFFSKMMMPAMIFMQLMFFGFAPLVVIYGVMKGGGALGMYVKYLLFGIWTSSWLPFAAVIQMYIQNDVLSKFAEIKSNGLTLGNFSPIYYDLLASRLSVASDMLAATPLVSLAMLTGSAMAVTSLAGRWSGRDHVDERQSSPDLLKNGGLVDVGAAAKYGPSQTGDRLSGSLRTDASLPSFRMGEATDNSVSSASAQVASSRAEAAQSFERLLNQMKSHSTGSKVSDSDISGIAKDYSSRASQVHEQANAMMDRLGFSQEQKSSVQAGVEASGGFSSPFGGVKVTAQAIANASKGKVSAEEVQSSMSSKIGTDESWATSITNKAQHAVDHYVGDDNKTAQGLAASARESIGRVQQAEQSFQRATSLKNSVGADFSVQGSELGAKILANPAAKAELDKDHAEHLNDSGYHARYEAARGQVARAGDIRGGEELARFMALAGHKGGMVGAATVLSMLSGVSAPKDFDANANQNVGAAANAVPADPSRGALSLRDPHVLAHSAPSPSGGASAPGSGPTATGGGSGPAARQQANHRVAPSVLTASATPSAPTRAAAPSAPTAGGGSPANMNDLQSRVNALAANSIPDFDAHRAELGAKTGGVDQAIADQRADLGASVPVLSAEQVQDVFHREVGTVQNALAGAGMAYGDFEQAHPVLAAGIEIGMTMIPAVRLASGGMKVLKLSRVAQEGWKGVEAAKAGVSAALKEKTAMEAAFTSKNGALLGGGRTLDARRVADMGFKSTDEFLDAYAKAGKNVIGAEKHLAETATDYTKKFGASLGEGGLPKDATIGFVAKNASSQVASAGKSAGGAAWLSMSKYEANVHQQELEHEKEVRDLRKGVRGR</sequence>
<feature type="compositionally biased region" description="Low complexity" evidence="1">
    <location>
        <begin position="883"/>
        <end position="901"/>
    </location>
</feature>
<reference evidence="4 5" key="1">
    <citation type="submission" date="2007-03" db="EMBL/GenBank/DDBJ databases">
        <title>Complete sequence of plasmid pBVIE01 of Burkholderia vietnamiensis G4.</title>
        <authorList>
            <consortium name="US DOE Joint Genome Institute"/>
            <person name="Copeland A."/>
            <person name="Lucas S."/>
            <person name="Lapidus A."/>
            <person name="Barry K."/>
            <person name="Detter J.C."/>
            <person name="Glavina del Rio T."/>
            <person name="Hammon N."/>
            <person name="Israni S."/>
            <person name="Dalin E."/>
            <person name="Tice H."/>
            <person name="Pitluck S."/>
            <person name="Chain P."/>
            <person name="Malfatti S."/>
            <person name="Shin M."/>
            <person name="Vergez L."/>
            <person name="Schmutz J."/>
            <person name="Larimer F."/>
            <person name="Land M."/>
            <person name="Hauser L."/>
            <person name="Kyrpides N."/>
            <person name="Tiedje J."/>
            <person name="Richardson P."/>
        </authorList>
    </citation>
    <scope>NUCLEOTIDE SEQUENCE [LARGE SCALE GENOMIC DNA]</scope>
    <source>
        <strain evidence="5">G4 / LMG 22486</strain>
        <plasmid evidence="4 5">pBVIE01</plasmid>
    </source>
</reference>
<evidence type="ECO:0000313" key="4">
    <source>
        <dbReference type="EMBL" id="ABO59637.1"/>
    </source>
</evidence>
<dbReference type="Proteomes" id="UP000002287">
    <property type="component" value="Plasmid pBVIE01"/>
</dbReference>
<accession>A4JTN4</accession>
<proteinExistence type="predicted"/>
<evidence type="ECO:0000256" key="1">
    <source>
        <dbReference type="SAM" id="MobiDB-lite"/>
    </source>
</evidence>
<geneLocation type="plasmid" evidence="4 5">
    <name>pBVIE01</name>
</geneLocation>
<dbReference type="Pfam" id="PF07916">
    <property type="entry name" value="TraG_N"/>
    <property type="match status" value="1"/>
</dbReference>
<keyword evidence="4" id="KW-0614">Plasmid</keyword>
<gene>
    <name evidence="4" type="ordered locus">Bcep1808_6749</name>
</gene>
<name>A4JTN4_BURVG</name>
<organism evidence="4 5">
    <name type="scientific">Burkholderia vietnamiensis (strain G4 / LMG 22486)</name>
    <name type="common">Burkholderia cepacia (strain R1808)</name>
    <dbReference type="NCBI Taxonomy" id="269482"/>
    <lineage>
        <taxon>Bacteria</taxon>
        <taxon>Pseudomonadati</taxon>
        <taxon>Pseudomonadota</taxon>
        <taxon>Betaproteobacteria</taxon>
        <taxon>Burkholderiales</taxon>
        <taxon>Burkholderiaceae</taxon>
        <taxon>Burkholderia</taxon>
        <taxon>Burkholderia cepacia complex</taxon>
    </lineage>
</organism>
<keyword evidence="2" id="KW-0472">Membrane</keyword>
<feature type="transmembrane region" description="Helical" evidence="2">
    <location>
        <begin position="59"/>
        <end position="78"/>
    </location>
</feature>
<feature type="transmembrane region" description="Helical" evidence="2">
    <location>
        <begin position="388"/>
        <end position="409"/>
    </location>
</feature>
<feature type="domain" description="TraG N-terminal Proteobacteria" evidence="3">
    <location>
        <begin position="6"/>
        <end position="481"/>
    </location>
</feature>
<dbReference type="InterPro" id="IPR012931">
    <property type="entry name" value="TraG_N_Proteobacteria"/>
</dbReference>
<dbReference type="AlphaFoldDB" id="A4JTN4"/>
<feature type="transmembrane region" description="Helical" evidence="2">
    <location>
        <begin position="34"/>
        <end position="53"/>
    </location>
</feature>
<evidence type="ECO:0000313" key="5">
    <source>
        <dbReference type="Proteomes" id="UP000002287"/>
    </source>
</evidence>
<keyword evidence="2" id="KW-1133">Transmembrane helix</keyword>
<feature type="compositionally biased region" description="Low complexity" evidence="1">
    <location>
        <begin position="843"/>
        <end position="859"/>
    </location>
</feature>
<feature type="region of interest" description="Disordered" evidence="1">
    <location>
        <begin position="839"/>
        <end position="912"/>
    </location>
</feature>
<keyword evidence="2" id="KW-0812">Transmembrane</keyword>
<feature type="transmembrane region" description="Helical" evidence="2">
    <location>
        <begin position="6"/>
        <end position="27"/>
    </location>
</feature>
<dbReference type="HOGENOM" id="CLU_274139_0_0_4"/>
<evidence type="ECO:0000256" key="2">
    <source>
        <dbReference type="SAM" id="Phobius"/>
    </source>
</evidence>
<protein>
    <recommendedName>
        <fullName evidence="3">TraG N-terminal Proteobacteria domain-containing protein</fullName>
    </recommendedName>
</protein>
<evidence type="ECO:0000259" key="3">
    <source>
        <dbReference type="Pfam" id="PF07916"/>
    </source>
</evidence>
<feature type="transmembrane region" description="Helical" evidence="2">
    <location>
        <begin position="355"/>
        <end position="376"/>
    </location>
</feature>
<dbReference type="KEGG" id="bvi:Bcep1808_6749"/>